<evidence type="ECO:0000313" key="2">
    <source>
        <dbReference type="Proteomes" id="UP000187001"/>
    </source>
</evidence>
<organism evidence="1 2">
    <name type="scientific">Mycolicibacterium fortuitum</name>
    <name type="common">Mycobacterium fortuitum</name>
    <dbReference type="NCBI Taxonomy" id="1766"/>
    <lineage>
        <taxon>Bacteria</taxon>
        <taxon>Bacillati</taxon>
        <taxon>Actinomycetota</taxon>
        <taxon>Actinomycetes</taxon>
        <taxon>Mycobacteriales</taxon>
        <taxon>Mycobacteriaceae</taxon>
        <taxon>Mycolicibacterium</taxon>
    </lineage>
</organism>
<dbReference type="InterPro" id="IPR027417">
    <property type="entry name" value="P-loop_NTPase"/>
</dbReference>
<comment type="caution">
    <text evidence="1">The sequence shown here is derived from an EMBL/GenBank/DDBJ whole genome shotgun (WGS) entry which is preliminary data.</text>
</comment>
<evidence type="ECO:0000313" key="1">
    <source>
        <dbReference type="EMBL" id="OMC51995.1"/>
    </source>
</evidence>
<reference evidence="1 2" key="1">
    <citation type="submission" date="2016-07" db="EMBL/GenBank/DDBJ databases">
        <authorList>
            <person name="Sutton G."/>
            <person name="Brinkac L."/>
            <person name="Sanka R."/>
            <person name="Adams M."/>
            <person name="Lau E."/>
            <person name="Kumar A."/>
            <person name="Macaden R."/>
        </authorList>
    </citation>
    <scope>NUCLEOTIDE SEQUENCE [LARGE SCALE GENOMIC DNA]</scope>
    <source>
        <strain evidence="1 2">GA-0871</strain>
    </source>
</reference>
<dbReference type="PANTHER" id="PTHR43384:SF14">
    <property type="entry name" value="ESX-1 SECRETION-ASSOCIATED PROTEIN ESPI"/>
    <property type="match status" value="1"/>
</dbReference>
<dbReference type="Gene3D" id="3.40.50.300">
    <property type="entry name" value="P-loop containing nucleotide triphosphate hydrolases"/>
    <property type="match status" value="1"/>
</dbReference>
<dbReference type="AlphaFoldDB" id="A0ABD6QT54"/>
<dbReference type="EMBL" id="MBER01000010">
    <property type="protein sequence ID" value="OMC51995.1"/>
    <property type="molecule type" value="Genomic_DNA"/>
</dbReference>
<dbReference type="SUPFAM" id="SSF52540">
    <property type="entry name" value="P-loop containing nucleoside triphosphate hydrolases"/>
    <property type="match status" value="1"/>
</dbReference>
<proteinExistence type="predicted"/>
<dbReference type="RefSeq" id="WP_076202850.1">
    <property type="nucleotide sequence ID" value="NZ_MBER01000010.1"/>
</dbReference>
<protein>
    <recommendedName>
        <fullName evidence="3">CobQ/CobB/MinD/ParA nucleotide binding domain-containing protein</fullName>
    </recommendedName>
</protein>
<name>A0ABD6QT54_MYCFO</name>
<gene>
    <name evidence="1" type="ORF">A5742_17860</name>
</gene>
<dbReference type="PANTHER" id="PTHR43384">
    <property type="entry name" value="SEPTUM SITE-DETERMINING PROTEIN MIND HOMOLOG, CHLOROPLASTIC-RELATED"/>
    <property type="match status" value="1"/>
</dbReference>
<dbReference type="InterPro" id="IPR050625">
    <property type="entry name" value="ParA/MinD_ATPase"/>
</dbReference>
<evidence type="ECO:0008006" key="3">
    <source>
        <dbReference type="Google" id="ProtNLM"/>
    </source>
</evidence>
<dbReference type="Proteomes" id="UP000187001">
    <property type="component" value="Unassembled WGS sequence"/>
</dbReference>
<accession>A0ABD6QT54</accession>
<sequence length="289" mass="31567">MRGRLNRMLGTRLPPTAAEEAFEAERRSIQAPVPTIKYVGVLHAKGGVGSSSVLQMLGNTLTDQRREPVYAIDADYGGSLQGRTLDASGTNSPKSTRALYRWDPMGGEHFGSMFTRTPQGLMVIGNPNDTGEARMTWPEFTEVFAKFPKEGPLRLIDMPHRDSPLFGPLLAGLHSIVLVTTPEKDAVELSQKLLEAIRGPMGRPELVASMVVVVNHRSPADPLIDESTLEPFFGRGDDRGAAAGLKRVLYTRYDEHLAEGGPVDYTLVDADTRRRYVTIAAAVVARLTV</sequence>